<name>A0ABR7HKX1_9FIRM</name>
<dbReference type="Pfam" id="PF03167">
    <property type="entry name" value="UDG"/>
    <property type="match status" value="1"/>
</dbReference>
<keyword evidence="3" id="KW-1185">Reference proteome</keyword>
<dbReference type="SMART" id="SM00987">
    <property type="entry name" value="UreE_C"/>
    <property type="match status" value="1"/>
</dbReference>
<dbReference type="InterPro" id="IPR005122">
    <property type="entry name" value="Uracil-DNA_glycosylase-like"/>
</dbReference>
<dbReference type="CDD" id="cd10032">
    <property type="entry name" value="UDG-F6_HDG"/>
    <property type="match status" value="1"/>
</dbReference>
<protein>
    <submittedName>
        <fullName evidence="2">DNA-deoxyinosine glycosylase</fullName>
        <ecNumber evidence="2">3.2.2.15</ecNumber>
    </submittedName>
</protein>
<evidence type="ECO:0000259" key="1">
    <source>
        <dbReference type="SMART" id="SM00986"/>
    </source>
</evidence>
<dbReference type="EC" id="3.2.2.15" evidence="2"/>
<dbReference type="SUPFAM" id="SSF52141">
    <property type="entry name" value="Uracil-DNA glycosylase-like"/>
    <property type="match status" value="1"/>
</dbReference>
<dbReference type="GO" id="GO:0033958">
    <property type="term" value="F:DNA-deoxyinosine glycosylase activity"/>
    <property type="evidence" value="ECO:0007669"/>
    <property type="project" value="UniProtKB-EC"/>
</dbReference>
<feature type="domain" description="Uracil-DNA glycosylase-like" evidence="1">
    <location>
        <begin position="17"/>
        <end position="167"/>
    </location>
</feature>
<dbReference type="NCBIfam" id="TIGR04274">
    <property type="entry name" value="hypoxanDNAglyco"/>
    <property type="match status" value="1"/>
</dbReference>
<accession>A0ABR7HKX1</accession>
<organism evidence="2 3">
    <name type="scientific">Ruminococcus intestinalis</name>
    <dbReference type="NCBI Taxonomy" id="2763066"/>
    <lineage>
        <taxon>Bacteria</taxon>
        <taxon>Bacillati</taxon>
        <taxon>Bacillota</taxon>
        <taxon>Clostridia</taxon>
        <taxon>Eubacteriales</taxon>
        <taxon>Oscillospiraceae</taxon>
        <taxon>Ruminococcus</taxon>
    </lineage>
</organism>
<comment type="caution">
    <text evidence="2">The sequence shown here is derived from an EMBL/GenBank/DDBJ whole genome shotgun (WGS) entry which is preliminary data.</text>
</comment>
<dbReference type="Proteomes" id="UP000636755">
    <property type="component" value="Unassembled WGS sequence"/>
</dbReference>
<proteinExistence type="predicted"/>
<dbReference type="SMART" id="SM00986">
    <property type="entry name" value="UDG"/>
    <property type="match status" value="1"/>
</dbReference>
<evidence type="ECO:0000313" key="2">
    <source>
        <dbReference type="EMBL" id="MBC5728116.1"/>
    </source>
</evidence>
<evidence type="ECO:0000313" key="3">
    <source>
        <dbReference type="Proteomes" id="UP000636755"/>
    </source>
</evidence>
<keyword evidence="2" id="KW-0326">Glycosidase</keyword>
<gene>
    <name evidence="2" type="ORF">H8R91_06220</name>
</gene>
<dbReference type="InterPro" id="IPR026353">
    <property type="entry name" value="Hypoxan-DNA_Glyclase"/>
</dbReference>
<dbReference type="InterPro" id="IPR036895">
    <property type="entry name" value="Uracil-DNA_glycosylase-like_sf"/>
</dbReference>
<keyword evidence="2" id="KW-0378">Hydrolase</keyword>
<reference evidence="2 3" key="1">
    <citation type="submission" date="2020-08" db="EMBL/GenBank/DDBJ databases">
        <title>Genome public.</title>
        <authorList>
            <person name="Liu C."/>
            <person name="Sun Q."/>
        </authorList>
    </citation>
    <scope>NUCLEOTIDE SEQUENCE [LARGE SCALE GENOMIC DNA]</scope>
    <source>
        <strain evidence="2 3">NSJ-71</strain>
    </source>
</reference>
<sequence>MININKINPTSIRHTIPPVFNRNSKILILGSFPSVKSREAEFFYGHKQNRFWKVLANLLNESVPENAEEKKQLLLSNGIALWDVIKSCTITGSSDSSIKNVVPNDIEPILQTANISQIFTNGSTADKLYKKHIYPFTQIEAIKLPSTSPANAAFTLDKLLREWNVILKYL</sequence>
<dbReference type="RefSeq" id="WP_186935285.1">
    <property type="nucleotide sequence ID" value="NZ_JACOPS010000002.1"/>
</dbReference>
<dbReference type="EMBL" id="JACOPS010000002">
    <property type="protein sequence ID" value="MBC5728116.1"/>
    <property type="molecule type" value="Genomic_DNA"/>
</dbReference>
<dbReference type="Gene3D" id="3.40.470.10">
    <property type="entry name" value="Uracil-DNA glycosylase-like domain"/>
    <property type="match status" value="1"/>
</dbReference>